<proteinExistence type="predicted"/>
<dbReference type="InterPro" id="IPR052893">
    <property type="entry name" value="TCS_response_regulator"/>
</dbReference>
<gene>
    <name evidence="3" type="ORF">JF922_23115</name>
</gene>
<organism evidence="3 4">
    <name type="scientific">Candidatus Nephthysia bennettiae</name>
    <dbReference type="NCBI Taxonomy" id="3127016"/>
    <lineage>
        <taxon>Bacteria</taxon>
        <taxon>Bacillati</taxon>
        <taxon>Candidatus Dormiibacterota</taxon>
        <taxon>Candidatus Dormibacteria</taxon>
        <taxon>Candidatus Dormibacterales</taxon>
        <taxon>Candidatus Dormibacteraceae</taxon>
        <taxon>Candidatus Nephthysia</taxon>
    </lineage>
</organism>
<evidence type="ECO:0000259" key="2">
    <source>
        <dbReference type="PROSITE" id="PS50110"/>
    </source>
</evidence>
<dbReference type="PANTHER" id="PTHR44520">
    <property type="entry name" value="RESPONSE REGULATOR RCP1-RELATED"/>
    <property type="match status" value="1"/>
</dbReference>
<reference evidence="3" key="1">
    <citation type="submission" date="2020-10" db="EMBL/GenBank/DDBJ databases">
        <title>Ca. Dormibacterota MAGs.</title>
        <authorList>
            <person name="Montgomery K."/>
        </authorList>
    </citation>
    <scope>NUCLEOTIDE SEQUENCE [LARGE SCALE GENOMIC DNA]</scope>
    <source>
        <strain evidence="3">SC8812_S17_10</strain>
    </source>
</reference>
<feature type="modified residue" description="4-aspartylphosphate" evidence="1">
    <location>
        <position position="67"/>
    </location>
</feature>
<dbReference type="EMBL" id="JAEKNR010000230">
    <property type="protein sequence ID" value="MBJ7600946.1"/>
    <property type="molecule type" value="Genomic_DNA"/>
</dbReference>
<dbReference type="CDD" id="cd17557">
    <property type="entry name" value="REC_Rcp-like"/>
    <property type="match status" value="1"/>
</dbReference>
<dbReference type="AlphaFoldDB" id="A0A934KCU4"/>
<dbReference type="PROSITE" id="PS50110">
    <property type="entry name" value="RESPONSE_REGULATORY"/>
    <property type="match status" value="1"/>
</dbReference>
<dbReference type="Pfam" id="PF00072">
    <property type="entry name" value="Response_reg"/>
    <property type="match status" value="1"/>
</dbReference>
<name>A0A934KCU4_9BACT</name>
<comment type="caution">
    <text evidence="3">The sequence shown here is derived from an EMBL/GenBank/DDBJ whole genome shotgun (WGS) entry which is preliminary data.</text>
</comment>
<dbReference type="InterPro" id="IPR011006">
    <property type="entry name" value="CheY-like_superfamily"/>
</dbReference>
<protein>
    <submittedName>
        <fullName evidence="3">Response regulator</fullName>
    </submittedName>
</protein>
<feature type="domain" description="Response regulatory" evidence="2">
    <location>
        <begin position="9"/>
        <end position="134"/>
    </location>
</feature>
<dbReference type="Gene3D" id="3.40.50.2300">
    <property type="match status" value="1"/>
</dbReference>
<dbReference type="SMART" id="SM00448">
    <property type="entry name" value="REC"/>
    <property type="match status" value="1"/>
</dbReference>
<evidence type="ECO:0000313" key="3">
    <source>
        <dbReference type="EMBL" id="MBJ7600946.1"/>
    </source>
</evidence>
<dbReference type="InterPro" id="IPR001789">
    <property type="entry name" value="Sig_transdc_resp-reg_receiver"/>
</dbReference>
<dbReference type="Proteomes" id="UP000612893">
    <property type="component" value="Unassembled WGS sequence"/>
</dbReference>
<dbReference type="PANTHER" id="PTHR44520:SF2">
    <property type="entry name" value="RESPONSE REGULATOR RCP1"/>
    <property type="match status" value="1"/>
</dbReference>
<keyword evidence="4" id="KW-1185">Reference proteome</keyword>
<sequence>MSHQVDAIDILLVEDSPGDVRLTREALKEAKVANRLHVAPDGVTALDFLRRNGEHPEAPRPDLILLDLNLPRMSGREVLEAIKSDDELKRIPVVILTTSHDESDVLRAYDLHANCYISKPVDLDQFMTVVRTIEDFWLTVVRLPT</sequence>
<evidence type="ECO:0000313" key="4">
    <source>
        <dbReference type="Proteomes" id="UP000612893"/>
    </source>
</evidence>
<evidence type="ECO:0000256" key="1">
    <source>
        <dbReference type="PROSITE-ProRule" id="PRU00169"/>
    </source>
</evidence>
<dbReference type="RefSeq" id="WP_338204942.1">
    <property type="nucleotide sequence ID" value="NZ_JAEKNR010000230.1"/>
</dbReference>
<dbReference type="SUPFAM" id="SSF52172">
    <property type="entry name" value="CheY-like"/>
    <property type="match status" value="1"/>
</dbReference>
<keyword evidence="1" id="KW-0597">Phosphoprotein</keyword>
<accession>A0A934KCU4</accession>